<keyword evidence="5" id="KW-1185">Reference proteome</keyword>
<dbReference type="STRING" id="69332.A0A388KYS8"/>
<evidence type="ECO:0000313" key="4">
    <source>
        <dbReference type="EMBL" id="GBG75210.1"/>
    </source>
</evidence>
<feature type="compositionally biased region" description="Basic and acidic residues" evidence="3">
    <location>
        <begin position="507"/>
        <end position="523"/>
    </location>
</feature>
<comment type="caution">
    <text evidence="4">The sequence shown here is derived from an EMBL/GenBank/DDBJ whole genome shotgun (WGS) entry which is preliminary data.</text>
</comment>
<dbReference type="Proteomes" id="UP000265515">
    <property type="component" value="Unassembled WGS sequence"/>
</dbReference>
<dbReference type="EMBL" id="BFEA01000220">
    <property type="protein sequence ID" value="GBG75210.1"/>
    <property type="molecule type" value="Genomic_DNA"/>
</dbReference>
<evidence type="ECO:0000256" key="2">
    <source>
        <dbReference type="SAM" id="Coils"/>
    </source>
</evidence>
<dbReference type="PANTHER" id="PTHR21549:SF0">
    <property type="entry name" value="COILED-COIL DOMAIN-CONTAINING PROTEIN 112"/>
    <property type="match status" value="1"/>
</dbReference>
<feature type="region of interest" description="Disordered" evidence="3">
    <location>
        <begin position="58"/>
        <end position="81"/>
    </location>
</feature>
<dbReference type="Gramene" id="GBG75210">
    <property type="protein sequence ID" value="GBG75210"/>
    <property type="gene ID" value="CBR_g19846"/>
</dbReference>
<dbReference type="InterPro" id="IPR039902">
    <property type="entry name" value="CCDC148/CCDC112"/>
</dbReference>
<keyword evidence="1 2" id="KW-0175">Coiled coil</keyword>
<accession>A0A388KYS8</accession>
<feature type="coiled-coil region" evidence="2">
    <location>
        <begin position="525"/>
        <end position="585"/>
    </location>
</feature>
<feature type="coiled-coil region" evidence="2">
    <location>
        <begin position="383"/>
        <end position="467"/>
    </location>
</feature>
<gene>
    <name evidence="4" type="ORF">CBR_g19846</name>
</gene>
<name>A0A388KYS8_CHABU</name>
<evidence type="ECO:0000256" key="3">
    <source>
        <dbReference type="SAM" id="MobiDB-lite"/>
    </source>
</evidence>
<dbReference type="AlphaFoldDB" id="A0A388KYS8"/>
<sequence length="620" mass="70776">MGDFKGSGVILPAIGKAQRPTIRLKHGPVGSAAGSVFFNVLPRVEVVGSAHRAVSSLDCSTGDHPTQAGRRPEQYGNPMTSNFHAQTDLWKEKMGWVHEAQRLHLMGRECEKDLEARLLRCDGSTADYHELAAELKSLWDDTRTDELNRRKSVASLGDQQRKARAAVMKVKSLLSDLQVGRKNVGGLGPGPGLGGAISKCAWEGETYFVEAKQQFNGELEALAHAERTVSRDLEYCVKQLKRTAAVERSAGAAAAAAAAAAGAESEGAAEEQSSRSIVTMEDVDVRRQRREAKRERALHRKLLMEVQEFDDFVSRTGATGGWDHEDHRLFLRILKENRRDYGSCVAQCLEELILHDKDSIIRHWRWQEEYESLLAKKHAAIAKWRAQKEAAIAERRAAALEAASLRKAREEQRRQEMAERSRREETLVQLRLWKEAKAAAEADKRAREEDAEKLAKLRERRREESRRAYAKALVEEFLAKKKAEEEFCKQLSDRLKPLAEKQVTQQDLDRRRKQDESILQRRKGLIEEQNRKAKLREERMKKLQRKMEGGRVQVERDPHRVLKPTKAVKERLREIRQDKEEREKNPVQGNHLCPAVKVLAVKRIHRFSRAIPSWRQVNSR</sequence>
<feature type="region of interest" description="Disordered" evidence="3">
    <location>
        <begin position="500"/>
        <end position="523"/>
    </location>
</feature>
<evidence type="ECO:0000256" key="1">
    <source>
        <dbReference type="ARBA" id="ARBA00023054"/>
    </source>
</evidence>
<dbReference type="PANTHER" id="PTHR21549">
    <property type="entry name" value="MUTATED IN BLADDER CANCER 1"/>
    <property type="match status" value="1"/>
</dbReference>
<proteinExistence type="predicted"/>
<evidence type="ECO:0008006" key="6">
    <source>
        <dbReference type="Google" id="ProtNLM"/>
    </source>
</evidence>
<evidence type="ECO:0000313" key="5">
    <source>
        <dbReference type="Proteomes" id="UP000265515"/>
    </source>
</evidence>
<dbReference type="OrthoDB" id="2152435at2759"/>
<dbReference type="OMA" id="HRAVPAW"/>
<organism evidence="4 5">
    <name type="scientific">Chara braunii</name>
    <name type="common">Braun's stonewort</name>
    <dbReference type="NCBI Taxonomy" id="69332"/>
    <lineage>
        <taxon>Eukaryota</taxon>
        <taxon>Viridiplantae</taxon>
        <taxon>Streptophyta</taxon>
        <taxon>Charophyceae</taxon>
        <taxon>Charales</taxon>
        <taxon>Characeae</taxon>
        <taxon>Chara</taxon>
    </lineage>
</organism>
<protein>
    <recommendedName>
        <fullName evidence="6">Coiled-coil domain-containing protein 112</fullName>
    </recommendedName>
</protein>
<reference evidence="4 5" key="1">
    <citation type="journal article" date="2018" name="Cell">
        <title>The Chara Genome: Secondary Complexity and Implications for Plant Terrestrialization.</title>
        <authorList>
            <person name="Nishiyama T."/>
            <person name="Sakayama H."/>
            <person name="Vries J.D."/>
            <person name="Buschmann H."/>
            <person name="Saint-Marcoux D."/>
            <person name="Ullrich K.K."/>
            <person name="Haas F.B."/>
            <person name="Vanderstraeten L."/>
            <person name="Becker D."/>
            <person name="Lang D."/>
            <person name="Vosolsobe S."/>
            <person name="Rombauts S."/>
            <person name="Wilhelmsson P.K.I."/>
            <person name="Janitza P."/>
            <person name="Kern R."/>
            <person name="Heyl A."/>
            <person name="Rumpler F."/>
            <person name="Villalobos L.I.A.C."/>
            <person name="Clay J.M."/>
            <person name="Skokan R."/>
            <person name="Toyoda A."/>
            <person name="Suzuki Y."/>
            <person name="Kagoshima H."/>
            <person name="Schijlen E."/>
            <person name="Tajeshwar N."/>
            <person name="Catarino B."/>
            <person name="Hetherington A.J."/>
            <person name="Saltykova A."/>
            <person name="Bonnot C."/>
            <person name="Breuninger H."/>
            <person name="Symeonidi A."/>
            <person name="Radhakrishnan G.V."/>
            <person name="Van Nieuwerburgh F."/>
            <person name="Deforce D."/>
            <person name="Chang C."/>
            <person name="Karol K.G."/>
            <person name="Hedrich R."/>
            <person name="Ulvskov P."/>
            <person name="Glockner G."/>
            <person name="Delwiche C.F."/>
            <person name="Petrasek J."/>
            <person name="Van de Peer Y."/>
            <person name="Friml J."/>
            <person name="Beilby M."/>
            <person name="Dolan L."/>
            <person name="Kohara Y."/>
            <person name="Sugano S."/>
            <person name="Fujiyama A."/>
            <person name="Delaux P.-M."/>
            <person name="Quint M."/>
            <person name="TheiBen G."/>
            <person name="Hagemann M."/>
            <person name="Harholt J."/>
            <person name="Dunand C."/>
            <person name="Zachgo S."/>
            <person name="Langdale J."/>
            <person name="Maumus F."/>
            <person name="Straeten D.V.D."/>
            <person name="Gould S.B."/>
            <person name="Rensing S.A."/>
        </authorList>
    </citation>
    <scope>NUCLEOTIDE SEQUENCE [LARGE SCALE GENOMIC DNA]</scope>
    <source>
        <strain evidence="4 5">S276</strain>
    </source>
</reference>